<sequence>MRPLLALLLIIRQHLAVQGGDAERVQLMYKVNQKQTECLYDHFEEGEVVTFSVFVVEALMNGKPIANIKYEGPVAGNSAVLGEGTNGDETSSLGRELRAGYDTKWPKVKDSDKNKRFDQRIGVINRQLIVDWTHAGESEDAMAARAEMQKNPYRDSGRGPYSAKEKELPLRTVTQAKIEPYQETRVIKARGYYRVCVASEYHPLVVEMDMRCGSKLGGVDQDTGHVFTEEKRQLLDDEESIDFKVIPIEERQLDANTYATSNAEMQKEIENQVREQDLHATTAQMKHLNTLVSEMKKFQQEMHHRIKSHEASARRNYEGMIWSGKLETLLYFVIMGAQIYTLRSWLLSNTLLGK</sequence>
<dbReference type="GeneID" id="7442989"/>
<dbReference type="AlphaFoldDB" id="B5YLV8"/>
<dbReference type="HOGENOM" id="CLU_784119_0_0_1"/>
<evidence type="ECO:0000259" key="2">
    <source>
        <dbReference type="Pfam" id="PF01105"/>
    </source>
</evidence>
<feature type="signal peptide" evidence="1">
    <location>
        <begin position="1"/>
        <end position="22"/>
    </location>
</feature>
<reference evidence="3 4" key="2">
    <citation type="journal article" date="2008" name="Nature">
        <title>The Phaeodactylum genome reveals the evolutionary history of diatom genomes.</title>
        <authorList>
            <person name="Bowler C."/>
            <person name="Allen A.E."/>
            <person name="Badger J.H."/>
            <person name="Grimwood J."/>
            <person name="Jabbari K."/>
            <person name="Kuo A."/>
            <person name="Maheswari U."/>
            <person name="Martens C."/>
            <person name="Maumus F."/>
            <person name="Otillar R.P."/>
            <person name="Rayko E."/>
            <person name="Salamov A."/>
            <person name="Vandepoele K."/>
            <person name="Beszteri B."/>
            <person name="Gruber A."/>
            <person name="Heijde M."/>
            <person name="Katinka M."/>
            <person name="Mock T."/>
            <person name="Valentin K."/>
            <person name="Verret F."/>
            <person name="Berges J.A."/>
            <person name="Brownlee C."/>
            <person name="Cadoret J.P."/>
            <person name="Chiovitti A."/>
            <person name="Choi C.J."/>
            <person name="Coesel S."/>
            <person name="De Martino A."/>
            <person name="Detter J.C."/>
            <person name="Durkin C."/>
            <person name="Falciatore A."/>
            <person name="Fournet J."/>
            <person name="Haruta M."/>
            <person name="Huysman M.J."/>
            <person name="Jenkins B.D."/>
            <person name="Jiroutova K."/>
            <person name="Jorgensen R.E."/>
            <person name="Joubert Y."/>
            <person name="Kaplan A."/>
            <person name="Kroger N."/>
            <person name="Kroth P.G."/>
            <person name="La Roche J."/>
            <person name="Lindquist E."/>
            <person name="Lommer M."/>
            <person name="Martin-Jezequel V."/>
            <person name="Lopez P.J."/>
            <person name="Lucas S."/>
            <person name="Mangogna M."/>
            <person name="McGinnis K."/>
            <person name="Medlin L.K."/>
            <person name="Montsant A."/>
            <person name="Oudot-Le Secq M.P."/>
            <person name="Napoli C."/>
            <person name="Obornik M."/>
            <person name="Parker M.S."/>
            <person name="Petit J.L."/>
            <person name="Porcel B.M."/>
            <person name="Poulsen N."/>
            <person name="Robison M."/>
            <person name="Rychlewski L."/>
            <person name="Rynearson T.A."/>
            <person name="Schmutz J."/>
            <person name="Shapiro H."/>
            <person name="Siaut M."/>
            <person name="Stanley M."/>
            <person name="Sussman M.R."/>
            <person name="Taylor A.R."/>
            <person name="Vardi A."/>
            <person name="von Dassow P."/>
            <person name="Vyverman W."/>
            <person name="Willis A."/>
            <person name="Wyrwicz L.S."/>
            <person name="Rokhsar D.S."/>
            <person name="Weissenbach J."/>
            <person name="Armbrust E.V."/>
            <person name="Green B.R."/>
            <person name="Van de Peer Y."/>
            <person name="Grigoriev I.V."/>
        </authorList>
    </citation>
    <scope>NUCLEOTIDE SEQUENCE [LARGE SCALE GENOMIC DNA]</scope>
    <source>
        <strain evidence="3 4">CCMP1335</strain>
    </source>
</reference>
<dbReference type="GO" id="GO:0007030">
    <property type="term" value="P:Golgi organization"/>
    <property type="evidence" value="ECO:0000318"/>
    <property type="project" value="GO_Central"/>
</dbReference>
<dbReference type="GO" id="GO:0006888">
    <property type="term" value="P:endoplasmic reticulum to Golgi vesicle-mediated transport"/>
    <property type="evidence" value="ECO:0000318"/>
    <property type="project" value="GO_Central"/>
</dbReference>
<dbReference type="GO" id="GO:0005783">
    <property type="term" value="C:endoplasmic reticulum"/>
    <property type="evidence" value="ECO:0000318"/>
    <property type="project" value="GO_Central"/>
</dbReference>
<name>B5YLV8_THAPS</name>
<dbReference type="PaxDb" id="35128-Thaps25375"/>
<evidence type="ECO:0000256" key="1">
    <source>
        <dbReference type="SAM" id="SignalP"/>
    </source>
</evidence>
<accession>B5YLV8</accession>
<evidence type="ECO:0000313" key="4">
    <source>
        <dbReference type="Proteomes" id="UP000001449"/>
    </source>
</evidence>
<dbReference type="Pfam" id="PF01105">
    <property type="entry name" value="EMP24_GP25L"/>
    <property type="match status" value="1"/>
</dbReference>
<dbReference type="RefSeq" id="XP_002295585.1">
    <property type="nucleotide sequence ID" value="XM_002295549.1"/>
</dbReference>
<organism evidence="3 4">
    <name type="scientific">Thalassiosira pseudonana</name>
    <name type="common">Marine diatom</name>
    <name type="synonym">Cyclotella nana</name>
    <dbReference type="NCBI Taxonomy" id="35128"/>
    <lineage>
        <taxon>Eukaryota</taxon>
        <taxon>Sar</taxon>
        <taxon>Stramenopiles</taxon>
        <taxon>Ochrophyta</taxon>
        <taxon>Bacillariophyta</taxon>
        <taxon>Coscinodiscophyceae</taxon>
        <taxon>Thalassiosirophycidae</taxon>
        <taxon>Thalassiosirales</taxon>
        <taxon>Thalassiosiraceae</taxon>
        <taxon>Thalassiosira</taxon>
    </lineage>
</organism>
<dbReference type="GO" id="GO:0005794">
    <property type="term" value="C:Golgi apparatus"/>
    <property type="evidence" value="ECO:0000318"/>
    <property type="project" value="GO_Central"/>
</dbReference>
<gene>
    <name evidence="3" type="ORF">THAPS_25375</name>
</gene>
<dbReference type="GO" id="GO:0006886">
    <property type="term" value="P:intracellular protein transport"/>
    <property type="evidence" value="ECO:0000318"/>
    <property type="project" value="GO_Central"/>
</dbReference>
<dbReference type="EMBL" id="CP001159">
    <property type="protein sequence ID" value="ACI64302.1"/>
    <property type="molecule type" value="Genomic_DNA"/>
</dbReference>
<dbReference type="InParanoid" id="B5YLV8"/>
<evidence type="ECO:0000313" key="3">
    <source>
        <dbReference type="EMBL" id="ACI64302.1"/>
    </source>
</evidence>
<dbReference type="OMA" id="YTHEERA"/>
<protein>
    <recommendedName>
        <fullName evidence="2">GOLD domain-containing protein</fullName>
    </recommendedName>
</protein>
<keyword evidence="1" id="KW-0732">Signal</keyword>
<dbReference type="GO" id="GO:0005793">
    <property type="term" value="C:endoplasmic reticulum-Golgi intermediate compartment"/>
    <property type="evidence" value="ECO:0000318"/>
    <property type="project" value="GO_Central"/>
</dbReference>
<keyword evidence="4" id="KW-1185">Reference proteome</keyword>
<dbReference type="Proteomes" id="UP000001449">
    <property type="component" value="Chromosome 18"/>
</dbReference>
<dbReference type="GO" id="GO:0030134">
    <property type="term" value="C:COPII-coated ER to Golgi transport vesicle"/>
    <property type="evidence" value="ECO:0000318"/>
    <property type="project" value="GO_Central"/>
</dbReference>
<dbReference type="KEGG" id="tps:THAPS_25375"/>
<reference evidence="3 4" key="1">
    <citation type="journal article" date="2004" name="Science">
        <title>The genome of the diatom Thalassiosira pseudonana: ecology, evolution, and metabolism.</title>
        <authorList>
            <person name="Armbrust E.V."/>
            <person name="Berges J.A."/>
            <person name="Bowler C."/>
            <person name="Green B.R."/>
            <person name="Martinez D."/>
            <person name="Putnam N.H."/>
            <person name="Zhou S."/>
            <person name="Allen A.E."/>
            <person name="Apt K.E."/>
            <person name="Bechner M."/>
            <person name="Brzezinski M.A."/>
            <person name="Chaal B.K."/>
            <person name="Chiovitti A."/>
            <person name="Davis A.K."/>
            <person name="Demarest M.S."/>
            <person name="Detter J.C."/>
            <person name="Glavina T."/>
            <person name="Goodstein D."/>
            <person name="Hadi M.Z."/>
            <person name="Hellsten U."/>
            <person name="Hildebrand M."/>
            <person name="Jenkins B.D."/>
            <person name="Jurka J."/>
            <person name="Kapitonov V.V."/>
            <person name="Kroger N."/>
            <person name="Lau W.W."/>
            <person name="Lane T.W."/>
            <person name="Larimer F.W."/>
            <person name="Lippmeier J.C."/>
            <person name="Lucas S."/>
            <person name="Medina M."/>
            <person name="Montsant A."/>
            <person name="Obornik M."/>
            <person name="Parker M.S."/>
            <person name="Palenik B."/>
            <person name="Pazour G.J."/>
            <person name="Richardson P.M."/>
            <person name="Rynearson T.A."/>
            <person name="Saito M.A."/>
            <person name="Schwartz D.C."/>
            <person name="Thamatrakoln K."/>
            <person name="Valentin K."/>
            <person name="Vardi A."/>
            <person name="Wilkerson F.P."/>
            <person name="Rokhsar D.S."/>
        </authorList>
    </citation>
    <scope>NUCLEOTIDE SEQUENCE [LARGE SCALE GENOMIC DNA]</scope>
    <source>
        <strain evidence="3 4">CCMP1335</strain>
    </source>
</reference>
<dbReference type="InterPro" id="IPR009038">
    <property type="entry name" value="GOLD_dom"/>
</dbReference>
<feature type="chain" id="PRO_5002839129" description="GOLD domain-containing protein" evidence="1">
    <location>
        <begin position="23"/>
        <end position="354"/>
    </location>
</feature>
<dbReference type="eggNOG" id="ENOG502RWSP">
    <property type="taxonomic scope" value="Eukaryota"/>
</dbReference>
<proteinExistence type="predicted"/>
<feature type="domain" description="GOLD" evidence="2">
    <location>
        <begin position="187"/>
        <end position="345"/>
    </location>
</feature>